<evidence type="ECO:0000313" key="1">
    <source>
        <dbReference type="Proteomes" id="UP001732720"/>
    </source>
</evidence>
<organism evidence="1 2">
    <name type="scientific">Castor canadensis</name>
    <name type="common">American beaver</name>
    <dbReference type="NCBI Taxonomy" id="51338"/>
    <lineage>
        <taxon>Eukaryota</taxon>
        <taxon>Metazoa</taxon>
        <taxon>Chordata</taxon>
        <taxon>Craniata</taxon>
        <taxon>Vertebrata</taxon>
        <taxon>Euteleostomi</taxon>
        <taxon>Mammalia</taxon>
        <taxon>Eutheria</taxon>
        <taxon>Euarchontoglires</taxon>
        <taxon>Glires</taxon>
        <taxon>Rodentia</taxon>
        <taxon>Castorimorpha</taxon>
        <taxon>Castoridae</taxon>
        <taxon>Castor</taxon>
    </lineage>
</organism>
<dbReference type="RefSeq" id="XP_073899324.1">
    <property type="nucleotide sequence ID" value="XM_074043223.1"/>
</dbReference>
<accession>A0AC58K325</accession>
<proteinExistence type="predicted"/>
<protein>
    <submittedName>
        <fullName evidence="2">TBC1 domain family member 4 isoform X2</fullName>
    </submittedName>
</protein>
<sequence length="1235" mass="139591">MESPSCIQDEPFAHPLEPEPGAPALPGPGKPGDKRFRLWYVGGSCLDRRTTLPMLPWLMAEIRRRSQKPEAGGCGAPAAREVLLVLSAPFLRCVPAPGAGVAGGAGPAVTLPNPAVFIFEHKAQHISRFIHNSQDLTYFAYLIKAQPDDPESQMACHVFRATDPNQVPDVISSIRQLSKAAMKEDAKPNKDNEDAFYNSQKFEVLYCGKVTVTHKKAASSLIDDCIEKFNLHEQQRLRLQGEEPGALEAEAPESRGDSLPEEAEDPAAANSHPALPTLANQPALSGSRVGFPERILEDCGFDEQQEFRVRCSSVTGALQRNSQKSQPRRRHASAPSHVQPSDSEKNRTMLFQVGRFEINLISPDTKSVVLEKNFKDISSCSQGIKHVDHFGFICRESPEPGLSQYICYVFQCASESLVDEVMLTLKQAFSTAAALQSAKTQIKLCEACPMHSLHKLCERIEGLYPPRAKLVIQRHLSSLTDNEQADIFERVQKMKPISDQEENELVILHLRQLCETKQKTHVHIGEGPPTISNSTIPENATSSGRFKLDILKNKAKRSLTSSLENIFSRGANRMRGRLGSVDSFERSNSLASEKDYSPGDSPPGTPPASPLSSAWQAFPEEDSDSPQFRRRAHTFSHPPSSTRRKLNLQDGRAHGMRSPLLRQSSTEQCRQDTASESSDGEGRKRTSSTCSNESLNVGGTPVTPRRISWRQRIFLRVASPMNKSPSAMQEKEGLDRNELLPLSPLTPTMDEEPLVIFLSGDDDPEKVEEKRKSKELKSLWKKAIHQQILLLRMEKENQKLEARRDELQSRKIKLDYEEVGVCQKEVLITWDKKLLNCRAKIRCDMEDIHTSLKEGVPKSRRGEIWQFLALQYRLRHRLPNKHQPPDMSYKELLKQLTAQQHAILVDLGRTFPTHPYFSVQLGAGQLSLFNLLKAYSLLDKEVGYCQGISFVAGVLLLHMSEDQAFEMLKFLMYDLGFRKQYRPDMMSLQIQMYQLSRLLHDYHRDLYNHLEENEISPSLYAAPWFLTLFASQFPLGFVARVFDMIFLQGTEVIFKVALSLLSSQETLIMECENFETIVEFLKNTLPDMNTSEMEKIITQVFEMDISKQLHAYEVEYHVLQDELQESSYACEDSESVERLERANSQLKRQNMDLLEKLQVAHAKIQALESNLENLLTRETKMKTLIRTLEQDKMAYQKTVEQIRKLLPADALSNCESLLRDLNCNPNNKAKAGNKP</sequence>
<evidence type="ECO:0000313" key="2">
    <source>
        <dbReference type="RefSeq" id="XP_073899324.1"/>
    </source>
</evidence>
<gene>
    <name evidence="2" type="primary">Tbc1d4</name>
</gene>
<keyword evidence="1" id="KW-1185">Reference proteome</keyword>
<dbReference type="Proteomes" id="UP001732720">
    <property type="component" value="Chromosome 10"/>
</dbReference>
<name>A0AC58K325_CASCN</name>
<reference evidence="2" key="1">
    <citation type="submission" date="2025-08" db="UniProtKB">
        <authorList>
            <consortium name="RefSeq"/>
        </authorList>
    </citation>
    <scope>IDENTIFICATION</scope>
</reference>